<dbReference type="EMBL" id="BFCG01000002">
    <property type="protein sequence ID" value="GBG35575.1"/>
    <property type="molecule type" value="Genomic_DNA"/>
</dbReference>
<comment type="caution">
    <text evidence="2">The sequence shown here is derived from an EMBL/GenBank/DDBJ whole genome shotgun (WGS) entry which is preliminary data.</text>
</comment>
<organism evidence="2">
    <name type="scientific">Sesarmops intermedium nimavirus</name>
    <dbReference type="NCBI Taxonomy" id="2133796"/>
    <lineage>
        <taxon>Viruses</taxon>
        <taxon>Viruses incertae sedis</taxon>
        <taxon>Naldaviricetes</taxon>
        <taxon>Nimaviridae</taxon>
    </lineage>
</organism>
<feature type="compositionally biased region" description="Basic and acidic residues" evidence="1">
    <location>
        <begin position="714"/>
        <end position="725"/>
    </location>
</feature>
<feature type="region of interest" description="Disordered" evidence="1">
    <location>
        <begin position="697"/>
        <end position="746"/>
    </location>
</feature>
<reference evidence="2" key="1">
    <citation type="journal article" date="2018" name="J. Virol.">
        <title>Crustacean Genome Exploration Reveals the Evolutionary Origin of White Spot Syndrome Virus.</title>
        <authorList>
            <person name="Kawato S."/>
            <person name="Shitara A."/>
            <person name="Wang Y."/>
            <person name="Nozaki R."/>
            <person name="Kondo H."/>
            <person name="Hirono I."/>
        </authorList>
    </citation>
    <scope>NUCLEOTIDE SEQUENCE</scope>
    <source>
        <strain evidence="2">Kochi-1</strain>
    </source>
</reference>
<accession>A0A401IPN1</accession>
<name>A0A401IPN1_9VIRU</name>
<protein>
    <submittedName>
        <fullName evidence="2">Wsv151-like protein</fullName>
    </submittedName>
</protein>
<evidence type="ECO:0000313" key="2">
    <source>
        <dbReference type="EMBL" id="GBG35575.1"/>
    </source>
</evidence>
<proteinExistence type="predicted"/>
<sequence length="1375" mass="154969">MSCFTIRNINNSLESCLREIKLEEENIQSKTKLASDKVKALLAERKTMSPSSSSSAVALDSALCKDAIGEYEVLRADTEKTIRKTHTVLSQLVKCTRKQKAVALLDKKLDSSKLILPPECVFVSKFVPRYRNRIHREQFEYVASCVRVGGEYAVAMRRRNNNNNNKERFIFDKEAADKVFPLKSRDEFVIDGSYPLVGFEDDAYGNTHAVFLTGLALGVKLPEKVPAAEPNNGLHDIVIKGYRVAKVPALCLFDTPDTIAAMEFVKDEENSVFVPATQPMDEEEHALLSEALQTEFENQTTADEAPEVEQKVYVYDSGPRKNPIFSLTANQVDEIDNSWCNMKSTRCVKSGGFSGEKDGVEMNDISCFSDCVDISVNMWEAFNCCVMIESGRRLFEASPAPFTRSDAIKYKINSAPITSSSTDDDDAAASSSYGEIRLSTNNEKNKEVKRSMTSREFCKFKMNSPPEEINVLEKLVDWSEKTKFDNMREVEEENYKNSWWCSYSPPLKIEEEEEEEEEEEPEAERCVETEAAVKTAYMIDRLTLEQEVVPFLQNVIYSSLREGKGDKPLTQMKLERSLQELKENVERHNNIWSTQCIKTARALLMDEAYAASVAHQITHRITNSGVFEGMCISDTRKDGVYQGQRKYVSGSKMVNVSAMKQDGEREIDAALKEWIKSKLSQVPSFLTSSYSYSSSMMRKGKKRGAPSLAPGEQEPPRKKFIKGDENGSPESCSSSKTSEDNHQSTDFVRIIPPSFMRMPKINMEHLTEDLADSFGRALCGMKNAADVYQNMCSAVAELRERLLTGPFRRFNICPELECRLFDTIKAEDVERDGETASVLDYESKRLGKLLLEASKNWSTYQRFNETCKKSCSWSMGIENDSYDTATKNVIIATTLRNVYEEYHAFKMLVNVFIFDKLRKELEGNAPCKNTSLAAAFNWYCMVVARNRICDVFRHIVKPNHDKEPYRHFYENLINNTILVSVITNKIIDSLRWIMNTEIPSGYLKGLLDTAPVAAETEEIRKSSGKKTPCETIDETAKFVVPSLKIIGGSATNVKCVRIASHIVGPISIRVNFAEIGLDRVKYGKLFVNTVTGNGLLTVSPNYDDIREGEEKNSVFSDVAHDLVSHKTKILLPTFMAAPSGGVSKGGNALFDVRTFQSINTTPTTTNAVATSVQKPWSYEKAEQSNNMWRCGFVIPKKLCDIIFNNRRSVEIIASPSKKSKTTSTMADSCVCQNNKVMEKVCKALVTFTKGSSEVLAKNLASSSLTKIDVKICRCEDSLTPPIATCLMVHEECKKQFHSGVDNYFYAFFNFKYKSLRFTGEEKEEEKRSVEVEKAKKVDSLYVTGALQSLKGIFNHLHALKNKHESNISSFRKKRK</sequence>
<evidence type="ECO:0000256" key="1">
    <source>
        <dbReference type="SAM" id="MobiDB-lite"/>
    </source>
</evidence>